<dbReference type="STRING" id="1891926.Fuma_04762"/>
<feature type="compositionally biased region" description="Polar residues" evidence="1">
    <location>
        <begin position="149"/>
        <end position="165"/>
    </location>
</feature>
<dbReference type="AlphaFoldDB" id="A0A1P8WM28"/>
<feature type="region of interest" description="Disordered" evidence="1">
    <location>
        <begin position="330"/>
        <end position="380"/>
    </location>
</feature>
<sequence>MTRNTSGPRLGFRFEGLQKSLNNPTQGMLIMVTLRETIRTIRKLAFTGTISLLTANAAVAGLCCGDLPRAYYSPACEPAWGYHQTCWRRFPCLEPCTGWGDYCPTCERDDGVQYAGAWEEQPPVQGQIVPAAPLQGQYLQGVPMQGNVIHQNGGQQMAPMSSLQIPSAGGMQPAPYSPPAGAVPYYGGAPTHGGPTAPPQGGAGAPIPMNGNTPAPGPENGQRQMTPSPTNPYPSNTTPMPMDEDVLPMPSAEDQTRIYQMPNGYTQQTSYKGYRGPTNYGGHPIRQPQQVSQPAVQQQPQLYGGPQAGITGQQVPANGGWVQPQSNFIPGNHMPVNQGQGAAQGPFRSVSYGTPVQQPEQPAAAPVEVKRSLWSRLTGK</sequence>
<feature type="compositionally biased region" description="Low complexity" evidence="1">
    <location>
        <begin position="184"/>
        <end position="195"/>
    </location>
</feature>
<proteinExistence type="predicted"/>
<organism evidence="2 3">
    <name type="scientific">Fuerstiella marisgermanici</name>
    <dbReference type="NCBI Taxonomy" id="1891926"/>
    <lineage>
        <taxon>Bacteria</taxon>
        <taxon>Pseudomonadati</taxon>
        <taxon>Planctomycetota</taxon>
        <taxon>Planctomycetia</taxon>
        <taxon>Planctomycetales</taxon>
        <taxon>Planctomycetaceae</taxon>
        <taxon>Fuerstiella</taxon>
    </lineage>
</organism>
<dbReference type="KEGG" id="fmr:Fuma_04762"/>
<feature type="compositionally biased region" description="Polar residues" evidence="1">
    <location>
        <begin position="330"/>
        <end position="341"/>
    </location>
</feature>
<dbReference type="EMBL" id="CP017641">
    <property type="protein sequence ID" value="APZ95108.1"/>
    <property type="molecule type" value="Genomic_DNA"/>
</dbReference>
<keyword evidence="3" id="KW-1185">Reference proteome</keyword>
<feature type="compositionally biased region" description="Low complexity" evidence="1">
    <location>
        <begin position="225"/>
        <end position="239"/>
    </location>
</feature>
<feature type="compositionally biased region" description="Low complexity" evidence="1">
    <location>
        <begin position="355"/>
        <end position="367"/>
    </location>
</feature>
<evidence type="ECO:0000313" key="2">
    <source>
        <dbReference type="EMBL" id="APZ95108.1"/>
    </source>
</evidence>
<evidence type="ECO:0000313" key="3">
    <source>
        <dbReference type="Proteomes" id="UP000187735"/>
    </source>
</evidence>
<name>A0A1P8WM28_9PLAN</name>
<protein>
    <submittedName>
        <fullName evidence="2">Uncharacterized protein</fullName>
    </submittedName>
</protein>
<gene>
    <name evidence="2" type="ORF">Fuma_04762</name>
</gene>
<feature type="region of interest" description="Disordered" evidence="1">
    <location>
        <begin position="149"/>
        <end position="239"/>
    </location>
</feature>
<reference evidence="2 3" key="1">
    <citation type="journal article" date="2016" name="Front. Microbiol.">
        <title>Fuerstia marisgermanicae gen. nov., sp. nov., an Unusual Member of the Phylum Planctomycetes from the German Wadden Sea.</title>
        <authorList>
            <person name="Kohn T."/>
            <person name="Heuer A."/>
            <person name="Jogler M."/>
            <person name="Vollmers J."/>
            <person name="Boedeker C."/>
            <person name="Bunk B."/>
            <person name="Rast P."/>
            <person name="Borchert D."/>
            <person name="Glockner I."/>
            <person name="Freese H.M."/>
            <person name="Klenk H.P."/>
            <person name="Overmann J."/>
            <person name="Kaster A.K."/>
            <person name="Rohde M."/>
            <person name="Wiegand S."/>
            <person name="Jogler C."/>
        </authorList>
    </citation>
    <scope>NUCLEOTIDE SEQUENCE [LARGE SCALE GENOMIC DNA]</scope>
    <source>
        <strain evidence="2 3">NH11</strain>
    </source>
</reference>
<accession>A0A1P8WM28</accession>
<dbReference type="Proteomes" id="UP000187735">
    <property type="component" value="Chromosome"/>
</dbReference>
<evidence type="ECO:0000256" key="1">
    <source>
        <dbReference type="SAM" id="MobiDB-lite"/>
    </source>
</evidence>